<accession>A0AC35UFI3</accession>
<sequence>MVEETQDMTSLIKQVNDTLEKYDKILINTGSQLCQLQTSMTNQIALVHTSMLTLNDVAKKEIEVDLAIKVTSRFSKTHSLKAPDHFRKQDMPRPFPSTYDFANSGLTLARCSIKENTSIYHYIKNKEAQAEFKRKFQRYCNNLPPLPEKTENVGAKEYELRNNLAKQMQTPSLLPPQQLLQQQPLQSTITYQPTQGQLMMERRAQAAKPRFPEDIHQQQRFNQHQQQLHQLQQDAGHHFPHPQQPPNNFQHGGYPSHHYTQQHLPPHQQQHHQFNPYKQANNFDQGHPSYFGHPQNMGGFPRAGDPNLGRGPPQYRPYPQPQHPTYPNSQTTTPSYPNQISFNETTSSGNNSSFEQQPSSQAPTPTNPHNYPLPQPTEPPPHHQNEPPELNIITPDERQALKGTYEDSNSLSYLQTTLSFALDPNVKWTRGKDYIYEDSSDEGQSEEDEDDSSSEDGSVDLIEARDSSNGYLMKRKVRDVRREMFDEEEEVEGENPLEVMFKQFKPFPDLEEIEDEGGKEEGEVTDKSPESFVVSPALNSDQEHEEDQETEGLHDDYMDDLFY</sequence>
<evidence type="ECO:0000313" key="1">
    <source>
        <dbReference type="Proteomes" id="UP000095286"/>
    </source>
</evidence>
<evidence type="ECO:0000313" key="2">
    <source>
        <dbReference type="WBParaSite" id="RSKR_0001115000.1"/>
    </source>
</evidence>
<reference evidence="2" key="1">
    <citation type="submission" date="2016-11" db="UniProtKB">
        <authorList>
            <consortium name="WormBaseParasite"/>
        </authorList>
    </citation>
    <scope>IDENTIFICATION</scope>
    <source>
        <strain evidence="2">KR3021</strain>
    </source>
</reference>
<name>A0AC35UFI3_9BILA</name>
<protein>
    <submittedName>
        <fullName evidence="2">WASP family protein member</fullName>
    </submittedName>
</protein>
<dbReference type="Proteomes" id="UP000095286">
    <property type="component" value="Unplaced"/>
</dbReference>
<organism evidence="1 2">
    <name type="scientific">Rhabditophanes sp. KR3021</name>
    <dbReference type="NCBI Taxonomy" id="114890"/>
    <lineage>
        <taxon>Eukaryota</taxon>
        <taxon>Metazoa</taxon>
        <taxon>Ecdysozoa</taxon>
        <taxon>Nematoda</taxon>
        <taxon>Chromadorea</taxon>
        <taxon>Rhabditida</taxon>
        <taxon>Tylenchina</taxon>
        <taxon>Panagrolaimomorpha</taxon>
        <taxon>Strongyloidoidea</taxon>
        <taxon>Alloionematidae</taxon>
        <taxon>Rhabditophanes</taxon>
    </lineage>
</organism>
<proteinExistence type="predicted"/>
<dbReference type="WBParaSite" id="RSKR_0001115000.1">
    <property type="protein sequence ID" value="RSKR_0001115000.1"/>
    <property type="gene ID" value="RSKR_0001115000"/>
</dbReference>